<comment type="similarity">
    <text evidence="10 11">Belongs to the TonB-dependent receptor family.</text>
</comment>
<evidence type="ECO:0000256" key="2">
    <source>
        <dbReference type="ARBA" id="ARBA00022448"/>
    </source>
</evidence>
<dbReference type="Pfam" id="PF07715">
    <property type="entry name" value="Plug"/>
    <property type="match status" value="1"/>
</dbReference>
<dbReference type="AlphaFoldDB" id="A0A521AD88"/>
<dbReference type="PANTHER" id="PTHR30069">
    <property type="entry name" value="TONB-DEPENDENT OUTER MEMBRANE RECEPTOR"/>
    <property type="match status" value="1"/>
</dbReference>
<dbReference type="EMBL" id="FXTB01000001">
    <property type="protein sequence ID" value="SMO32736.1"/>
    <property type="molecule type" value="Genomic_DNA"/>
</dbReference>
<keyword evidence="8 15" id="KW-0675">Receptor</keyword>
<dbReference type="PANTHER" id="PTHR30069:SF29">
    <property type="entry name" value="HEMOGLOBIN AND HEMOGLOBIN-HAPTOGLOBIN-BINDING PROTEIN 1-RELATED"/>
    <property type="match status" value="1"/>
</dbReference>
<evidence type="ECO:0000256" key="6">
    <source>
        <dbReference type="ARBA" id="ARBA00023077"/>
    </source>
</evidence>
<dbReference type="GO" id="GO:0015344">
    <property type="term" value="F:siderophore uptake transmembrane transporter activity"/>
    <property type="evidence" value="ECO:0007669"/>
    <property type="project" value="TreeGrafter"/>
</dbReference>
<evidence type="ECO:0000256" key="11">
    <source>
        <dbReference type="RuleBase" id="RU003357"/>
    </source>
</evidence>
<evidence type="ECO:0000256" key="4">
    <source>
        <dbReference type="ARBA" id="ARBA00022692"/>
    </source>
</evidence>
<feature type="domain" description="TonB-dependent receptor plug" evidence="14">
    <location>
        <begin position="137"/>
        <end position="215"/>
    </location>
</feature>
<dbReference type="Pfam" id="PF00593">
    <property type="entry name" value="TonB_dep_Rec_b-barrel"/>
    <property type="match status" value="1"/>
</dbReference>
<dbReference type="InterPro" id="IPR008969">
    <property type="entry name" value="CarboxyPept-like_regulatory"/>
</dbReference>
<evidence type="ECO:0000256" key="5">
    <source>
        <dbReference type="ARBA" id="ARBA00022729"/>
    </source>
</evidence>
<organism evidence="15 16">
    <name type="scientific">Saccharicrinis carchari</name>
    <dbReference type="NCBI Taxonomy" id="1168039"/>
    <lineage>
        <taxon>Bacteria</taxon>
        <taxon>Pseudomonadati</taxon>
        <taxon>Bacteroidota</taxon>
        <taxon>Bacteroidia</taxon>
        <taxon>Marinilabiliales</taxon>
        <taxon>Marinilabiliaceae</taxon>
        <taxon>Saccharicrinis</taxon>
    </lineage>
</organism>
<dbReference type="RefSeq" id="WP_142531473.1">
    <property type="nucleotide sequence ID" value="NZ_FXTB01000001.1"/>
</dbReference>
<keyword evidence="5 12" id="KW-0732">Signal</keyword>
<keyword evidence="3 10" id="KW-1134">Transmembrane beta strand</keyword>
<dbReference type="SUPFAM" id="SSF56935">
    <property type="entry name" value="Porins"/>
    <property type="match status" value="1"/>
</dbReference>
<evidence type="ECO:0000313" key="15">
    <source>
        <dbReference type="EMBL" id="SMO32736.1"/>
    </source>
</evidence>
<protein>
    <submittedName>
        <fullName evidence="15">Outer membrane receptor proteins, mostly Fe transport</fullName>
    </submittedName>
</protein>
<dbReference type="Gene3D" id="2.40.170.20">
    <property type="entry name" value="TonB-dependent receptor, beta-barrel domain"/>
    <property type="match status" value="1"/>
</dbReference>
<dbReference type="Gene3D" id="2.170.130.10">
    <property type="entry name" value="TonB-dependent receptor, plug domain"/>
    <property type="match status" value="1"/>
</dbReference>
<proteinExistence type="inferred from homology"/>
<dbReference type="Gene3D" id="2.60.40.1120">
    <property type="entry name" value="Carboxypeptidase-like, regulatory domain"/>
    <property type="match status" value="1"/>
</dbReference>
<dbReference type="InterPro" id="IPR039426">
    <property type="entry name" value="TonB-dep_rcpt-like"/>
</dbReference>
<name>A0A521AD88_SACCC</name>
<evidence type="ECO:0000256" key="12">
    <source>
        <dbReference type="SAM" id="SignalP"/>
    </source>
</evidence>
<dbReference type="GO" id="GO:0009279">
    <property type="term" value="C:cell outer membrane"/>
    <property type="evidence" value="ECO:0007669"/>
    <property type="project" value="UniProtKB-SubCell"/>
</dbReference>
<evidence type="ECO:0000256" key="7">
    <source>
        <dbReference type="ARBA" id="ARBA00023136"/>
    </source>
</evidence>
<keyword evidence="7 10" id="KW-0472">Membrane</keyword>
<feature type="domain" description="TonB-dependent receptor-like beta-barrel" evidence="13">
    <location>
        <begin position="280"/>
        <end position="732"/>
    </location>
</feature>
<evidence type="ECO:0000256" key="3">
    <source>
        <dbReference type="ARBA" id="ARBA00022452"/>
    </source>
</evidence>
<dbReference type="Proteomes" id="UP000319040">
    <property type="component" value="Unassembled WGS sequence"/>
</dbReference>
<dbReference type="InterPro" id="IPR012910">
    <property type="entry name" value="Plug_dom"/>
</dbReference>
<comment type="subcellular location">
    <subcellularLocation>
        <location evidence="1 10">Cell outer membrane</location>
        <topology evidence="1 10">Multi-pass membrane protein</topology>
    </subcellularLocation>
</comment>
<dbReference type="InterPro" id="IPR000531">
    <property type="entry name" value="Beta-barrel_TonB"/>
</dbReference>
<evidence type="ECO:0000313" key="16">
    <source>
        <dbReference type="Proteomes" id="UP000319040"/>
    </source>
</evidence>
<evidence type="ECO:0000256" key="10">
    <source>
        <dbReference type="PROSITE-ProRule" id="PRU01360"/>
    </source>
</evidence>
<feature type="chain" id="PRO_5022021966" evidence="12">
    <location>
        <begin position="20"/>
        <end position="777"/>
    </location>
</feature>
<reference evidence="15 16" key="1">
    <citation type="submission" date="2017-05" db="EMBL/GenBank/DDBJ databases">
        <authorList>
            <person name="Varghese N."/>
            <person name="Submissions S."/>
        </authorList>
    </citation>
    <scope>NUCLEOTIDE SEQUENCE [LARGE SCALE GENOMIC DNA]</scope>
    <source>
        <strain evidence="15 16">DSM 27040</strain>
    </source>
</reference>
<keyword evidence="6 11" id="KW-0798">TonB box</keyword>
<evidence type="ECO:0000259" key="13">
    <source>
        <dbReference type="Pfam" id="PF00593"/>
    </source>
</evidence>
<evidence type="ECO:0000256" key="9">
    <source>
        <dbReference type="ARBA" id="ARBA00023237"/>
    </source>
</evidence>
<keyword evidence="16" id="KW-1185">Reference proteome</keyword>
<evidence type="ECO:0000259" key="14">
    <source>
        <dbReference type="Pfam" id="PF07715"/>
    </source>
</evidence>
<dbReference type="Pfam" id="PF13715">
    <property type="entry name" value="CarbopepD_reg_2"/>
    <property type="match status" value="1"/>
</dbReference>
<dbReference type="PROSITE" id="PS52016">
    <property type="entry name" value="TONB_DEPENDENT_REC_3"/>
    <property type="match status" value="1"/>
</dbReference>
<keyword evidence="4 10" id="KW-0812">Transmembrane</keyword>
<evidence type="ECO:0000256" key="1">
    <source>
        <dbReference type="ARBA" id="ARBA00004571"/>
    </source>
</evidence>
<evidence type="ECO:0000256" key="8">
    <source>
        <dbReference type="ARBA" id="ARBA00023170"/>
    </source>
</evidence>
<dbReference type="InterPro" id="IPR037066">
    <property type="entry name" value="Plug_dom_sf"/>
</dbReference>
<gene>
    <name evidence="15" type="ORF">SAMN06265379_10147</name>
</gene>
<dbReference type="GO" id="GO:0044718">
    <property type="term" value="P:siderophore transmembrane transport"/>
    <property type="evidence" value="ECO:0007669"/>
    <property type="project" value="TreeGrafter"/>
</dbReference>
<dbReference type="OrthoDB" id="9804995at2"/>
<feature type="signal peptide" evidence="12">
    <location>
        <begin position="1"/>
        <end position="19"/>
    </location>
</feature>
<keyword evidence="2 10" id="KW-0813">Transport</keyword>
<sequence length="777" mass="88771">MRRITILALCAIMAGKLLAQVNLSGYVTDDTTGEPLIGVSVYCTETEQGQASNAFGYFNFTFADKGKYSIQFSYVGYAPYKARFDIKDDTLMGITLQPGLDIQEISVKAQKPIEERAEISTAQLTMKEVKRIPALGGEVDLIKALQLLPGVSQGSEGSSGMYVRGGSPDQNLILLDDVPLYYVNHLGGFVSTFNPDAIQNVTLIKGGFPARYGSRLSSVLDVRMKNGNTKQFKGHATVGMVSSKLTLEGPVKKETSSYLISVRRMMYDILMRPLTPLLFNGAGMGYNFYDANAKYNHKLSHRDRLYLSFYMGDDRSITSFKPKDSDITSKGKLRWGNTLAALRWNHVFNPKLFNNLTASYTQYRNTMEQNYKGSGSKFDYRFLSKVSDATLKTDFDWFVGNTYTLRTGANIIYHRYLPSRMNNKQSVDGVTNDSTHVNYREEAMEANVYIENEIQLSPNISFNLGLRYANYKVDRKIYPSIEPRLAFNYRFMPHHSLKLGYAQMQQNVHLLTGSSTGMPSDYWLPPTKRLAPQLSVQYSVGWAHTTADKKFEISVEAYYKEMDNLISFKDGVSYFTGLGNWENHVEGKGKGTARGIEFFLKKNKGKTTGWIGYTLSETTRKFGEVNQGKRYPYRYDRPHDISIVVQHQIRPSIDVFASWVYNTGNAITLAKEHFMVPHEPKDEYEKPYVSVEIYDGKNSTRMQAYHRLDVGINFIKKRSRGERIWRLSVYNLYNRQNAYYYFWDNELNAIGWELTEPRLYKQTLFPIIPSVSYSWTF</sequence>
<accession>A0A521AD88</accession>
<keyword evidence="9 10" id="KW-0998">Cell outer membrane</keyword>
<dbReference type="SUPFAM" id="SSF49464">
    <property type="entry name" value="Carboxypeptidase regulatory domain-like"/>
    <property type="match status" value="1"/>
</dbReference>
<dbReference type="InterPro" id="IPR036942">
    <property type="entry name" value="Beta-barrel_TonB_sf"/>
</dbReference>